<keyword evidence="2" id="KW-1185">Reference proteome</keyword>
<accession>A0ACA9QFQ6</accession>
<gene>
    <name evidence="1" type="ORF">ACOLOM_LOCUS12658</name>
</gene>
<protein>
    <submittedName>
        <fullName evidence="1">9431_t:CDS:1</fullName>
    </submittedName>
</protein>
<organism evidence="1 2">
    <name type="scientific">Acaulospora colombiana</name>
    <dbReference type="NCBI Taxonomy" id="27376"/>
    <lineage>
        <taxon>Eukaryota</taxon>
        <taxon>Fungi</taxon>
        <taxon>Fungi incertae sedis</taxon>
        <taxon>Mucoromycota</taxon>
        <taxon>Glomeromycotina</taxon>
        <taxon>Glomeromycetes</taxon>
        <taxon>Diversisporales</taxon>
        <taxon>Acaulosporaceae</taxon>
        <taxon>Acaulospora</taxon>
    </lineage>
</organism>
<dbReference type="EMBL" id="CAJVPT010052692">
    <property type="protein sequence ID" value="CAG8750121.1"/>
    <property type="molecule type" value="Genomic_DNA"/>
</dbReference>
<reference evidence="1" key="1">
    <citation type="submission" date="2021-06" db="EMBL/GenBank/DDBJ databases">
        <authorList>
            <person name="Kallberg Y."/>
            <person name="Tangrot J."/>
            <person name="Rosling A."/>
        </authorList>
    </citation>
    <scope>NUCLEOTIDE SEQUENCE</scope>
    <source>
        <strain evidence="1">CL356</strain>
    </source>
</reference>
<feature type="non-terminal residue" evidence="1">
    <location>
        <position position="1"/>
    </location>
</feature>
<evidence type="ECO:0000313" key="1">
    <source>
        <dbReference type="EMBL" id="CAG8750121.1"/>
    </source>
</evidence>
<proteinExistence type="predicted"/>
<sequence length="178" mass="19604">VLTAKDEVSWNKNQLIASQEYLQSSTASSVTGGGLALEGSLKNFDPISRTLSKLAVLSKIMKLTLLTRTAVEWSGLKVDPDNPEADAVPFVNTTGLSNAFPIEIYREIATTIWIPDPPYNPEDPTSLLYYRIANLSTPAIAVIGWTEDDSFDTEISFKQAQDTSVITRLPLFAYPFDE</sequence>
<feature type="non-terminal residue" evidence="1">
    <location>
        <position position="178"/>
    </location>
</feature>
<comment type="caution">
    <text evidence="1">The sequence shown here is derived from an EMBL/GenBank/DDBJ whole genome shotgun (WGS) entry which is preliminary data.</text>
</comment>
<name>A0ACA9QFQ6_9GLOM</name>
<evidence type="ECO:0000313" key="2">
    <source>
        <dbReference type="Proteomes" id="UP000789525"/>
    </source>
</evidence>
<dbReference type="Proteomes" id="UP000789525">
    <property type="component" value="Unassembled WGS sequence"/>
</dbReference>